<dbReference type="GO" id="GO:0050660">
    <property type="term" value="F:flavin adenine dinucleotide binding"/>
    <property type="evidence" value="ECO:0007669"/>
    <property type="project" value="InterPro"/>
</dbReference>
<evidence type="ECO:0000256" key="12">
    <source>
        <dbReference type="ARBA" id="ARBA00031322"/>
    </source>
</evidence>
<protein>
    <recommendedName>
        <fullName evidence="4">tRNA-dihydrouridine(47) synthase [NAD(P)(+)]</fullName>
        <ecNumber evidence="3">1.3.1.89</ecNumber>
    </recommendedName>
    <alternativeName>
        <fullName evidence="12">tRNA-dihydrouridine synthase 3</fullName>
    </alternativeName>
</protein>
<dbReference type="Proteomes" id="UP000886653">
    <property type="component" value="Unassembled WGS sequence"/>
</dbReference>
<dbReference type="PROSITE" id="PS01136">
    <property type="entry name" value="UPF0034"/>
    <property type="match status" value="1"/>
</dbReference>
<dbReference type="EMBL" id="MU167279">
    <property type="protein sequence ID" value="KAG0145307.1"/>
    <property type="molecule type" value="Genomic_DNA"/>
</dbReference>
<evidence type="ECO:0000256" key="5">
    <source>
        <dbReference type="ARBA" id="ARBA00022630"/>
    </source>
</evidence>
<dbReference type="CDD" id="cd02801">
    <property type="entry name" value="DUS_like_FMN"/>
    <property type="match status" value="1"/>
</dbReference>
<dbReference type="PANTHER" id="PTHR45846:SF1">
    <property type="entry name" value="TRNA-DIHYDROURIDINE(47) SYNTHASE [NAD(P)(+)]-LIKE"/>
    <property type="match status" value="1"/>
</dbReference>
<evidence type="ECO:0000256" key="2">
    <source>
        <dbReference type="ARBA" id="ARBA00005451"/>
    </source>
</evidence>
<feature type="domain" description="DUS-like FMN-binding" evidence="18">
    <location>
        <begin position="42"/>
        <end position="289"/>
    </location>
</feature>
<name>A0A9P6NJG7_9BASI</name>
<dbReference type="InterPro" id="IPR035587">
    <property type="entry name" value="DUS-like_FMN-bd"/>
</dbReference>
<comment type="caution">
    <text evidence="19">The sequence shown here is derived from an EMBL/GenBank/DDBJ whole genome shotgun (WGS) entry which is preliminary data.</text>
</comment>
<keyword evidence="5" id="KW-0285">Flavoprotein</keyword>
<dbReference type="GO" id="GO:0008270">
    <property type="term" value="F:zinc ion binding"/>
    <property type="evidence" value="ECO:0007669"/>
    <property type="project" value="UniProtKB-KW"/>
</dbReference>
<comment type="catalytic activity">
    <reaction evidence="15">
        <text>a 5,6-dihydrouridine in mRNA + NADP(+) = a uridine in mRNA + NADPH + H(+)</text>
        <dbReference type="Rhea" id="RHEA:69855"/>
        <dbReference type="Rhea" id="RHEA-COMP:14658"/>
        <dbReference type="Rhea" id="RHEA-COMP:17789"/>
        <dbReference type="ChEBI" id="CHEBI:15378"/>
        <dbReference type="ChEBI" id="CHEBI:57783"/>
        <dbReference type="ChEBI" id="CHEBI:58349"/>
        <dbReference type="ChEBI" id="CHEBI:65315"/>
        <dbReference type="ChEBI" id="CHEBI:74443"/>
    </reaction>
    <physiologicalReaction direction="right-to-left" evidence="15">
        <dbReference type="Rhea" id="RHEA:69857"/>
    </physiologicalReaction>
</comment>
<gene>
    <name evidence="19" type="ORF">CROQUDRAFT_706719</name>
</gene>
<proteinExistence type="inferred from homology"/>
<dbReference type="GO" id="GO:0006397">
    <property type="term" value="P:mRNA processing"/>
    <property type="evidence" value="ECO:0007669"/>
    <property type="project" value="UniProtKB-KW"/>
</dbReference>
<dbReference type="OrthoDB" id="259935at2759"/>
<comment type="catalytic activity">
    <reaction evidence="16">
        <text>5,6-dihydrouridine(47) in tRNA + NADP(+) = uridine(47) in tRNA + NADPH + H(+)</text>
        <dbReference type="Rhea" id="RHEA:53360"/>
        <dbReference type="Rhea" id="RHEA-COMP:13539"/>
        <dbReference type="Rhea" id="RHEA-COMP:13540"/>
        <dbReference type="ChEBI" id="CHEBI:15378"/>
        <dbReference type="ChEBI" id="CHEBI:57783"/>
        <dbReference type="ChEBI" id="CHEBI:58349"/>
        <dbReference type="ChEBI" id="CHEBI:65315"/>
        <dbReference type="ChEBI" id="CHEBI:74443"/>
        <dbReference type="EC" id="1.3.1.89"/>
    </reaction>
    <physiologicalReaction direction="right-to-left" evidence="16">
        <dbReference type="Rhea" id="RHEA:53362"/>
    </physiologicalReaction>
</comment>
<evidence type="ECO:0000256" key="4">
    <source>
        <dbReference type="ARBA" id="ARBA00022143"/>
    </source>
</evidence>
<dbReference type="GO" id="GO:0003723">
    <property type="term" value="F:RNA binding"/>
    <property type="evidence" value="ECO:0007669"/>
    <property type="project" value="TreeGrafter"/>
</dbReference>
<feature type="region of interest" description="Disordered" evidence="17">
    <location>
        <begin position="1"/>
        <end position="22"/>
    </location>
</feature>
<evidence type="ECO:0000313" key="19">
    <source>
        <dbReference type="EMBL" id="KAG0145307.1"/>
    </source>
</evidence>
<keyword evidence="9" id="KW-0479">Metal-binding</keyword>
<organism evidence="19 20">
    <name type="scientific">Cronartium quercuum f. sp. fusiforme G11</name>
    <dbReference type="NCBI Taxonomy" id="708437"/>
    <lineage>
        <taxon>Eukaryota</taxon>
        <taxon>Fungi</taxon>
        <taxon>Dikarya</taxon>
        <taxon>Basidiomycota</taxon>
        <taxon>Pucciniomycotina</taxon>
        <taxon>Pucciniomycetes</taxon>
        <taxon>Pucciniales</taxon>
        <taxon>Coleosporiaceae</taxon>
        <taxon>Cronartium</taxon>
    </lineage>
</organism>
<comment type="similarity">
    <text evidence="2">Belongs to the Dus family. Dus3 subfamily.</text>
</comment>
<keyword evidence="6" id="KW-0288">FMN</keyword>
<evidence type="ECO:0000256" key="16">
    <source>
        <dbReference type="ARBA" id="ARBA00049513"/>
    </source>
</evidence>
<dbReference type="GO" id="GO:0102265">
    <property type="term" value="F:tRNA-dihydrouridine47 synthase activity"/>
    <property type="evidence" value="ECO:0007669"/>
    <property type="project" value="UniProtKB-EC"/>
</dbReference>
<evidence type="ECO:0000256" key="8">
    <source>
        <dbReference type="ARBA" id="ARBA00022694"/>
    </source>
</evidence>
<dbReference type="SUPFAM" id="SSF51395">
    <property type="entry name" value="FMN-linked oxidoreductases"/>
    <property type="match status" value="1"/>
</dbReference>
<evidence type="ECO:0000313" key="20">
    <source>
        <dbReference type="Proteomes" id="UP000886653"/>
    </source>
</evidence>
<dbReference type="Gene3D" id="3.20.20.70">
    <property type="entry name" value="Aldolase class I"/>
    <property type="match status" value="1"/>
</dbReference>
<evidence type="ECO:0000256" key="14">
    <source>
        <dbReference type="ARBA" id="ARBA00048342"/>
    </source>
</evidence>
<evidence type="ECO:0000256" key="9">
    <source>
        <dbReference type="ARBA" id="ARBA00022771"/>
    </source>
</evidence>
<feature type="compositionally biased region" description="Polar residues" evidence="17">
    <location>
        <begin position="1"/>
        <end position="13"/>
    </location>
</feature>
<evidence type="ECO:0000256" key="10">
    <source>
        <dbReference type="ARBA" id="ARBA00022857"/>
    </source>
</evidence>
<evidence type="ECO:0000256" key="7">
    <source>
        <dbReference type="ARBA" id="ARBA00022664"/>
    </source>
</evidence>
<keyword evidence="7" id="KW-0507">mRNA processing</keyword>
<comment type="catalytic activity">
    <reaction evidence="14">
        <text>a 5,6-dihydrouridine in mRNA + NAD(+) = a uridine in mRNA + NADH + H(+)</text>
        <dbReference type="Rhea" id="RHEA:69851"/>
        <dbReference type="Rhea" id="RHEA-COMP:14658"/>
        <dbReference type="Rhea" id="RHEA-COMP:17789"/>
        <dbReference type="ChEBI" id="CHEBI:15378"/>
        <dbReference type="ChEBI" id="CHEBI:57540"/>
        <dbReference type="ChEBI" id="CHEBI:57945"/>
        <dbReference type="ChEBI" id="CHEBI:65315"/>
        <dbReference type="ChEBI" id="CHEBI:74443"/>
    </reaction>
    <physiologicalReaction direction="right-to-left" evidence="14">
        <dbReference type="Rhea" id="RHEA:69853"/>
    </physiologicalReaction>
</comment>
<dbReference type="PANTHER" id="PTHR45846">
    <property type="entry name" value="TRNA-DIHYDROURIDINE(47) SYNTHASE [NAD(P)(+)]-LIKE"/>
    <property type="match status" value="1"/>
</dbReference>
<evidence type="ECO:0000256" key="13">
    <source>
        <dbReference type="ARBA" id="ARBA00048266"/>
    </source>
</evidence>
<reference evidence="19" key="1">
    <citation type="submission" date="2013-11" db="EMBL/GenBank/DDBJ databases">
        <title>Genome sequence of the fusiform rust pathogen reveals effectors for host alternation and coevolution with pine.</title>
        <authorList>
            <consortium name="DOE Joint Genome Institute"/>
            <person name="Smith K."/>
            <person name="Pendleton A."/>
            <person name="Kubisiak T."/>
            <person name="Anderson C."/>
            <person name="Salamov A."/>
            <person name="Aerts A."/>
            <person name="Riley R."/>
            <person name="Clum A."/>
            <person name="Lindquist E."/>
            <person name="Ence D."/>
            <person name="Campbell M."/>
            <person name="Kronenberg Z."/>
            <person name="Feau N."/>
            <person name="Dhillon B."/>
            <person name="Hamelin R."/>
            <person name="Burleigh J."/>
            <person name="Smith J."/>
            <person name="Yandell M."/>
            <person name="Nelson C."/>
            <person name="Grigoriev I."/>
            <person name="Davis J."/>
        </authorList>
    </citation>
    <scope>NUCLEOTIDE SEQUENCE</scope>
    <source>
        <strain evidence="19">G11</strain>
    </source>
</reference>
<keyword evidence="8" id="KW-0819">tRNA processing</keyword>
<dbReference type="Pfam" id="PF01207">
    <property type="entry name" value="Dus"/>
    <property type="match status" value="1"/>
</dbReference>
<sequence>MKSGIVSQPLPQSETKKDTPVDLSPIRFSEKKRLEWRDKLYLAPLTTVGNLPYRRLCTSLGADITCAEMTLAQDLIVANTNEWSLVKRHTSERTFGVQIAGSRPQLLVPAAEMVAKELEVDFVDVNCGCPLDLVFKKGAGAALLDHAAKLGRSLVGMSKVLGEIPLTVKLRMGVAETKLTAHKIIPRLPSWGVGATTLHGRSRQQRYSKRADWNYISTCVRTLRKAVDEEPDLPLIPIFGNGDCYDFREYYEDLEMSGVDGVMIARGALTKPWIFTEIKERRDWDISSRERLDQIGKLASFGLEHWGSDTQGVNTTRRFVCEALGFQYRYVPVGLLERLPARINDRPYPFKGRDELETLLASSSSQDWVKISSLFLGPPPNDWVFTPKHKSNAYENEENG</sequence>
<dbReference type="AlphaFoldDB" id="A0A9P6NJG7"/>
<keyword evidence="20" id="KW-1185">Reference proteome</keyword>
<dbReference type="InterPro" id="IPR018517">
    <property type="entry name" value="tRNA_hU_synthase_CS"/>
</dbReference>
<keyword evidence="9" id="KW-0862">Zinc</keyword>
<comment type="cofactor">
    <cofactor evidence="1">
        <name>FMN</name>
        <dbReference type="ChEBI" id="CHEBI:58210"/>
    </cofactor>
</comment>
<evidence type="ECO:0000256" key="6">
    <source>
        <dbReference type="ARBA" id="ARBA00022643"/>
    </source>
</evidence>
<evidence type="ECO:0000256" key="1">
    <source>
        <dbReference type="ARBA" id="ARBA00001917"/>
    </source>
</evidence>
<keyword evidence="10" id="KW-0521">NADP</keyword>
<dbReference type="InterPro" id="IPR013785">
    <property type="entry name" value="Aldolase_TIM"/>
</dbReference>
<comment type="catalytic activity">
    <reaction evidence="13">
        <text>5,6-dihydrouridine(47) in tRNA + NAD(+) = uridine(47) in tRNA + NADH + H(+)</text>
        <dbReference type="Rhea" id="RHEA:53364"/>
        <dbReference type="Rhea" id="RHEA-COMP:13539"/>
        <dbReference type="Rhea" id="RHEA-COMP:13540"/>
        <dbReference type="ChEBI" id="CHEBI:15378"/>
        <dbReference type="ChEBI" id="CHEBI:57540"/>
        <dbReference type="ChEBI" id="CHEBI:57945"/>
        <dbReference type="ChEBI" id="CHEBI:65315"/>
        <dbReference type="ChEBI" id="CHEBI:74443"/>
        <dbReference type="EC" id="1.3.1.89"/>
    </reaction>
    <physiologicalReaction direction="right-to-left" evidence="13">
        <dbReference type="Rhea" id="RHEA:53366"/>
    </physiologicalReaction>
</comment>
<keyword evidence="9" id="KW-0863">Zinc-finger</keyword>
<evidence type="ECO:0000259" key="18">
    <source>
        <dbReference type="Pfam" id="PF01207"/>
    </source>
</evidence>
<keyword evidence="11" id="KW-0560">Oxidoreductase</keyword>
<evidence type="ECO:0000256" key="17">
    <source>
        <dbReference type="SAM" id="MobiDB-lite"/>
    </source>
</evidence>
<evidence type="ECO:0000256" key="11">
    <source>
        <dbReference type="ARBA" id="ARBA00023002"/>
    </source>
</evidence>
<evidence type="ECO:0000256" key="3">
    <source>
        <dbReference type="ARBA" id="ARBA00012376"/>
    </source>
</evidence>
<dbReference type="EC" id="1.3.1.89" evidence="3"/>
<evidence type="ECO:0000256" key="15">
    <source>
        <dbReference type="ARBA" id="ARBA00049447"/>
    </source>
</evidence>
<accession>A0A9P6NJG7</accession>